<accession>A0A2T6APU8</accession>
<evidence type="ECO:0000313" key="1">
    <source>
        <dbReference type="EMBL" id="PTX45832.1"/>
    </source>
</evidence>
<proteinExistence type="predicted"/>
<dbReference type="Proteomes" id="UP000244224">
    <property type="component" value="Unassembled WGS sequence"/>
</dbReference>
<organism evidence="1 2">
    <name type="scientific">Gemmobacter caeni</name>
    <dbReference type="NCBI Taxonomy" id="589035"/>
    <lineage>
        <taxon>Bacteria</taxon>
        <taxon>Pseudomonadati</taxon>
        <taxon>Pseudomonadota</taxon>
        <taxon>Alphaproteobacteria</taxon>
        <taxon>Rhodobacterales</taxon>
        <taxon>Paracoccaceae</taxon>
        <taxon>Gemmobacter</taxon>
    </lineage>
</organism>
<dbReference type="RefSeq" id="WP_145693678.1">
    <property type="nucleotide sequence ID" value="NZ_QBKP01000020.1"/>
</dbReference>
<dbReference type="EMBL" id="QBKP01000020">
    <property type="protein sequence ID" value="PTX45832.1"/>
    <property type="molecule type" value="Genomic_DNA"/>
</dbReference>
<gene>
    <name evidence="1" type="ORF">C8N34_12073</name>
</gene>
<sequence length="131" mass="14528">MNAFAQMGPACPVYPQKTGPKMRYHTLKFDGNECRKVSADVMAIVFGEDVRRFASRWGQFPLIQIDADRVAVAACGVAVVAIRDANCKAKPNLDHNTFVWLSMLGYLDRKLELGEDAECRCAACEGREALE</sequence>
<comment type="caution">
    <text evidence="1">The sequence shown here is derived from an EMBL/GenBank/DDBJ whole genome shotgun (WGS) entry which is preliminary data.</text>
</comment>
<keyword evidence="2" id="KW-1185">Reference proteome</keyword>
<reference evidence="1 2" key="1">
    <citation type="submission" date="2018-04" db="EMBL/GenBank/DDBJ databases">
        <title>Genomic Encyclopedia of Archaeal and Bacterial Type Strains, Phase II (KMG-II): from individual species to whole genera.</title>
        <authorList>
            <person name="Goeker M."/>
        </authorList>
    </citation>
    <scope>NUCLEOTIDE SEQUENCE [LARGE SCALE GENOMIC DNA]</scope>
    <source>
        <strain evidence="1 2">DSM 21823</strain>
    </source>
</reference>
<name>A0A2T6APU8_9RHOB</name>
<protein>
    <submittedName>
        <fullName evidence="1">Uncharacterized protein</fullName>
    </submittedName>
</protein>
<dbReference type="AlphaFoldDB" id="A0A2T6APU8"/>
<evidence type="ECO:0000313" key="2">
    <source>
        <dbReference type="Proteomes" id="UP000244224"/>
    </source>
</evidence>